<accession>A0A2M7XF52</accession>
<dbReference type="AlphaFoldDB" id="A0A2M7XF52"/>
<dbReference type="SUPFAM" id="SSF53756">
    <property type="entry name" value="UDP-Glycosyltransferase/glycogen phosphorylase"/>
    <property type="match status" value="1"/>
</dbReference>
<comment type="caution">
    <text evidence="3">The sequence shown here is derived from an EMBL/GenBank/DDBJ whole genome shotgun (WGS) entry which is preliminary data.</text>
</comment>
<dbReference type="Gene3D" id="3.40.50.2000">
    <property type="entry name" value="Glycogen Phosphorylase B"/>
    <property type="match status" value="2"/>
</dbReference>
<evidence type="ECO:0000313" key="3">
    <source>
        <dbReference type="EMBL" id="PJA46509.1"/>
    </source>
</evidence>
<evidence type="ECO:0000313" key="4">
    <source>
        <dbReference type="Proteomes" id="UP000231263"/>
    </source>
</evidence>
<gene>
    <name evidence="3" type="ORF">CO173_01965</name>
</gene>
<protein>
    <recommendedName>
        <fullName evidence="5">Glycosyl transferase family 1</fullName>
    </recommendedName>
</protein>
<dbReference type="Pfam" id="PF00534">
    <property type="entry name" value="Glycos_transf_1"/>
    <property type="match status" value="1"/>
</dbReference>
<sequence>MKSLQIVKLYAPVIGGVEKIAQDVAEGLGSDVLCCRKTGRRAVEGINGVKVIRTASFGMYFAMPVSFDFLRVWRKIKNNYAVIDLHAPFPLADLALFIFQPKGKLIVHYHSDIVRQKLLSLLLKPILLSTLRRADKILVSSPNLKSSSFVLQKFQNKVEVVPFGLDINQYDKFNADFVTELKNKYGKFALYIGRFGYYKGLDYLVRAMQRVDYKLIMIGDGKERFKIEKLIVNLGLTEKIILLPFQTAEKLRDYFHASSVFVLPSIYRSEAFGIVLMEALACGTPLVSTELETGTSFVNEHKKTGLVVKKADAFELGEAINTILSDDFLQAEYSKHALERAKKVFDIEIMLDKIRESYKI</sequence>
<dbReference type="InterPro" id="IPR050194">
    <property type="entry name" value="Glycosyltransferase_grp1"/>
</dbReference>
<organism evidence="3 4">
    <name type="scientific">Candidatus Uhrbacteria bacterium CG_4_9_14_3_um_filter_41_35</name>
    <dbReference type="NCBI Taxonomy" id="1975034"/>
    <lineage>
        <taxon>Bacteria</taxon>
        <taxon>Candidatus Uhriibacteriota</taxon>
    </lineage>
</organism>
<dbReference type="InterPro" id="IPR028098">
    <property type="entry name" value="Glyco_trans_4-like_N"/>
</dbReference>
<dbReference type="PANTHER" id="PTHR45947:SF3">
    <property type="entry name" value="SULFOQUINOVOSYL TRANSFERASE SQD2"/>
    <property type="match status" value="1"/>
</dbReference>
<dbReference type="EMBL" id="PFWT01000009">
    <property type="protein sequence ID" value="PJA46509.1"/>
    <property type="molecule type" value="Genomic_DNA"/>
</dbReference>
<dbReference type="InterPro" id="IPR001296">
    <property type="entry name" value="Glyco_trans_1"/>
</dbReference>
<dbReference type="GO" id="GO:0016757">
    <property type="term" value="F:glycosyltransferase activity"/>
    <property type="evidence" value="ECO:0007669"/>
    <property type="project" value="InterPro"/>
</dbReference>
<dbReference type="Pfam" id="PF13439">
    <property type="entry name" value="Glyco_transf_4"/>
    <property type="match status" value="1"/>
</dbReference>
<dbReference type="PANTHER" id="PTHR45947">
    <property type="entry name" value="SULFOQUINOVOSYL TRANSFERASE SQD2"/>
    <property type="match status" value="1"/>
</dbReference>
<proteinExistence type="predicted"/>
<evidence type="ECO:0008006" key="5">
    <source>
        <dbReference type="Google" id="ProtNLM"/>
    </source>
</evidence>
<evidence type="ECO:0000259" key="2">
    <source>
        <dbReference type="Pfam" id="PF13439"/>
    </source>
</evidence>
<dbReference type="Proteomes" id="UP000231263">
    <property type="component" value="Unassembled WGS sequence"/>
</dbReference>
<feature type="domain" description="Glycosyl transferase family 1" evidence="1">
    <location>
        <begin position="178"/>
        <end position="337"/>
    </location>
</feature>
<feature type="domain" description="Glycosyltransferase subfamily 4-like N-terminal" evidence="2">
    <location>
        <begin position="14"/>
        <end position="168"/>
    </location>
</feature>
<name>A0A2M7XF52_9BACT</name>
<evidence type="ECO:0000259" key="1">
    <source>
        <dbReference type="Pfam" id="PF00534"/>
    </source>
</evidence>
<reference evidence="4" key="1">
    <citation type="submission" date="2017-09" db="EMBL/GenBank/DDBJ databases">
        <title>Depth-based differentiation of microbial function through sediment-hosted aquifers and enrichment of novel symbionts in the deep terrestrial subsurface.</title>
        <authorList>
            <person name="Probst A.J."/>
            <person name="Ladd B."/>
            <person name="Jarett J.K."/>
            <person name="Geller-Mcgrath D.E."/>
            <person name="Sieber C.M.K."/>
            <person name="Emerson J.B."/>
            <person name="Anantharaman K."/>
            <person name="Thomas B.C."/>
            <person name="Malmstrom R."/>
            <person name="Stieglmeier M."/>
            <person name="Klingl A."/>
            <person name="Woyke T."/>
            <person name="Ryan C.M."/>
            <person name="Banfield J.F."/>
        </authorList>
    </citation>
    <scope>NUCLEOTIDE SEQUENCE [LARGE SCALE GENOMIC DNA]</scope>
</reference>